<feature type="compositionally biased region" description="Low complexity" evidence="8">
    <location>
        <begin position="269"/>
        <end position="287"/>
    </location>
</feature>
<dbReference type="SUPFAM" id="SSF56112">
    <property type="entry name" value="Protein kinase-like (PK-like)"/>
    <property type="match status" value="1"/>
</dbReference>
<dbReference type="SMART" id="SM00220">
    <property type="entry name" value="S_TKc"/>
    <property type="match status" value="1"/>
</dbReference>
<evidence type="ECO:0000256" key="3">
    <source>
        <dbReference type="ARBA" id="ARBA00022679"/>
    </source>
</evidence>
<dbReference type="PROSITE" id="PS50011">
    <property type="entry name" value="PROTEIN_KINASE_DOM"/>
    <property type="match status" value="1"/>
</dbReference>
<evidence type="ECO:0000256" key="7">
    <source>
        <dbReference type="PROSITE-ProRule" id="PRU10141"/>
    </source>
</evidence>
<dbReference type="Proteomes" id="UP001523369">
    <property type="component" value="Unassembled WGS sequence"/>
</dbReference>
<keyword evidence="5 10" id="KW-0418">Kinase</keyword>
<organism evidence="10 11">
    <name type="scientific">Paractinoplanes aksuensis</name>
    <dbReference type="NCBI Taxonomy" id="2939490"/>
    <lineage>
        <taxon>Bacteria</taxon>
        <taxon>Bacillati</taxon>
        <taxon>Actinomycetota</taxon>
        <taxon>Actinomycetes</taxon>
        <taxon>Micromonosporales</taxon>
        <taxon>Micromonosporaceae</taxon>
        <taxon>Paractinoplanes</taxon>
    </lineage>
</organism>
<evidence type="ECO:0000259" key="9">
    <source>
        <dbReference type="PROSITE" id="PS50011"/>
    </source>
</evidence>
<keyword evidence="6 7" id="KW-0067">ATP-binding</keyword>
<accession>A0ABT1DF18</accession>
<keyword evidence="4 7" id="KW-0547">Nucleotide-binding</keyword>
<evidence type="ECO:0000256" key="8">
    <source>
        <dbReference type="SAM" id="MobiDB-lite"/>
    </source>
</evidence>
<dbReference type="Gene3D" id="1.10.510.10">
    <property type="entry name" value="Transferase(Phosphotransferase) domain 1"/>
    <property type="match status" value="1"/>
</dbReference>
<feature type="compositionally biased region" description="Low complexity" evidence="8">
    <location>
        <begin position="464"/>
        <end position="476"/>
    </location>
</feature>
<evidence type="ECO:0000256" key="6">
    <source>
        <dbReference type="ARBA" id="ARBA00022840"/>
    </source>
</evidence>
<dbReference type="InterPro" id="IPR008271">
    <property type="entry name" value="Ser/Thr_kinase_AS"/>
</dbReference>
<feature type="compositionally biased region" description="Pro residues" evidence="8">
    <location>
        <begin position="438"/>
        <end position="451"/>
    </location>
</feature>
<dbReference type="Pfam" id="PF00069">
    <property type="entry name" value="Pkinase"/>
    <property type="match status" value="1"/>
</dbReference>
<name>A0ABT1DF18_9ACTN</name>
<dbReference type="EC" id="2.7.11.1" evidence="1"/>
<feature type="region of interest" description="Disordered" evidence="8">
    <location>
        <begin position="260"/>
        <end position="342"/>
    </location>
</feature>
<dbReference type="PROSITE" id="PS00108">
    <property type="entry name" value="PROTEIN_KINASE_ST"/>
    <property type="match status" value="1"/>
</dbReference>
<gene>
    <name evidence="10" type="ORF">M1L60_02330</name>
</gene>
<keyword evidence="3" id="KW-0808">Transferase</keyword>
<evidence type="ECO:0000313" key="11">
    <source>
        <dbReference type="Proteomes" id="UP001523369"/>
    </source>
</evidence>
<keyword evidence="11" id="KW-1185">Reference proteome</keyword>
<protein>
    <recommendedName>
        <fullName evidence="1">non-specific serine/threonine protein kinase</fullName>
        <ecNumber evidence="1">2.7.11.1</ecNumber>
    </recommendedName>
</protein>
<dbReference type="CDD" id="cd14014">
    <property type="entry name" value="STKc_PknB_like"/>
    <property type="match status" value="1"/>
</dbReference>
<evidence type="ECO:0000256" key="2">
    <source>
        <dbReference type="ARBA" id="ARBA00022527"/>
    </source>
</evidence>
<feature type="domain" description="Protein kinase" evidence="9">
    <location>
        <begin position="23"/>
        <end position="275"/>
    </location>
</feature>
<comment type="caution">
    <text evidence="10">The sequence shown here is derived from an EMBL/GenBank/DDBJ whole genome shotgun (WGS) entry which is preliminary data.</text>
</comment>
<dbReference type="PROSITE" id="PS00107">
    <property type="entry name" value="PROTEIN_KINASE_ATP"/>
    <property type="match status" value="1"/>
</dbReference>
<dbReference type="InterPro" id="IPR011009">
    <property type="entry name" value="Kinase-like_dom_sf"/>
</dbReference>
<dbReference type="RefSeq" id="WP_253235570.1">
    <property type="nucleotide sequence ID" value="NZ_JAMYJR010000002.1"/>
</dbReference>
<dbReference type="EMBL" id="JAMYJR010000002">
    <property type="protein sequence ID" value="MCO8269424.1"/>
    <property type="molecule type" value="Genomic_DNA"/>
</dbReference>
<dbReference type="PANTHER" id="PTHR43289:SF6">
    <property type="entry name" value="SERINE_THREONINE-PROTEIN KINASE NEKL-3"/>
    <property type="match status" value="1"/>
</dbReference>
<dbReference type="GO" id="GO:0016301">
    <property type="term" value="F:kinase activity"/>
    <property type="evidence" value="ECO:0007669"/>
    <property type="project" value="UniProtKB-KW"/>
</dbReference>
<sequence length="535" mass="54006">MDGSTASASPGADLAGRLLGDRYELLTPIGAGGTAVVWRARDHVLARVVAVKIVATEAGDHRIRQEAQAAAGLSHPNIAQVHDYGELRAEGRLFPYVVMELVEGGTLSQRLAAGPLTPRSAVRVCAEIAAALAAAHAAGLVHRDIKPANVMLGPTGAKVVDFGIAAATAPAGTGDLDPEVLGTPAYLAPERLLDDSVEPASDVYALGVVLYRLLTGHSPWTIENTTQMLTNHIYVKPAPLPPVPGVPGYVTDLGERCLRKDPARRPSAREAATLLSQAAAAPEASRPPGSDLAAVEWPGSGPAAVEPPGSGPSALERPRSGPAAVGPPGYGPAASESEGSKCRRRRPLLVGAAAASVLVVGAAGWWLLGDDELPSGAAPATASSAPRPGLSTAPAPGSPSAPTSGEVAAVPGRTRVAPPAATTAPATRTSSPATTATAPPPPATVVPPAPKRPTAEPGDPSVRSFSSAAGTATAACPSSRTAEILAYVPRKPYKVESADEGPSAAAIVTFKHGNRTTTMTVTCEAGEPTVSVTSV</sequence>
<evidence type="ECO:0000256" key="4">
    <source>
        <dbReference type="ARBA" id="ARBA00022741"/>
    </source>
</evidence>
<dbReference type="InterPro" id="IPR000719">
    <property type="entry name" value="Prot_kinase_dom"/>
</dbReference>
<dbReference type="InterPro" id="IPR017441">
    <property type="entry name" value="Protein_kinase_ATP_BS"/>
</dbReference>
<feature type="compositionally biased region" description="Low complexity" evidence="8">
    <location>
        <begin position="321"/>
        <end position="334"/>
    </location>
</feature>
<evidence type="ECO:0000313" key="10">
    <source>
        <dbReference type="EMBL" id="MCO8269424.1"/>
    </source>
</evidence>
<evidence type="ECO:0000256" key="5">
    <source>
        <dbReference type="ARBA" id="ARBA00022777"/>
    </source>
</evidence>
<keyword evidence="2" id="KW-0723">Serine/threonine-protein kinase</keyword>
<dbReference type="Gene3D" id="3.30.200.20">
    <property type="entry name" value="Phosphorylase Kinase, domain 1"/>
    <property type="match status" value="1"/>
</dbReference>
<feature type="compositionally biased region" description="Low complexity" evidence="8">
    <location>
        <begin position="376"/>
        <end position="437"/>
    </location>
</feature>
<evidence type="ECO:0000256" key="1">
    <source>
        <dbReference type="ARBA" id="ARBA00012513"/>
    </source>
</evidence>
<reference evidence="10 11" key="1">
    <citation type="submission" date="2022-06" db="EMBL/GenBank/DDBJ databases">
        <title>New Species of the Genus Actinoplanes, ActinopZanes ferrugineus.</title>
        <authorList>
            <person name="Ding P."/>
        </authorList>
    </citation>
    <scope>NUCLEOTIDE SEQUENCE [LARGE SCALE GENOMIC DNA]</scope>
    <source>
        <strain evidence="10 11">TRM88003</strain>
    </source>
</reference>
<proteinExistence type="predicted"/>
<feature type="region of interest" description="Disordered" evidence="8">
    <location>
        <begin position="376"/>
        <end position="476"/>
    </location>
</feature>
<dbReference type="PANTHER" id="PTHR43289">
    <property type="entry name" value="MITOGEN-ACTIVATED PROTEIN KINASE KINASE KINASE 20-RELATED"/>
    <property type="match status" value="1"/>
</dbReference>
<feature type="binding site" evidence="7">
    <location>
        <position position="52"/>
    </location>
    <ligand>
        <name>ATP</name>
        <dbReference type="ChEBI" id="CHEBI:30616"/>
    </ligand>
</feature>